<organism evidence="2 3">
    <name type="scientific">Candidatus Uhrbacteria bacterium GW2011_GWD2_52_7</name>
    <dbReference type="NCBI Taxonomy" id="1618989"/>
    <lineage>
        <taxon>Bacteria</taxon>
        <taxon>Candidatus Uhriibacteriota</taxon>
    </lineage>
</organism>
<dbReference type="PROSITE" id="PS50206">
    <property type="entry name" value="RHODANESE_3"/>
    <property type="match status" value="1"/>
</dbReference>
<reference evidence="2 3" key="1">
    <citation type="journal article" date="2015" name="Nature">
        <title>rRNA introns, odd ribosomes, and small enigmatic genomes across a large radiation of phyla.</title>
        <authorList>
            <person name="Brown C.T."/>
            <person name="Hug L.A."/>
            <person name="Thomas B.C."/>
            <person name="Sharon I."/>
            <person name="Castelle C.J."/>
            <person name="Singh A."/>
            <person name="Wilkins M.J."/>
            <person name="Williams K.H."/>
            <person name="Banfield J.F."/>
        </authorList>
    </citation>
    <scope>NUCLEOTIDE SEQUENCE [LARGE SCALE GENOMIC DNA]</scope>
</reference>
<dbReference type="PANTHER" id="PTHR43031">
    <property type="entry name" value="FAD-DEPENDENT OXIDOREDUCTASE"/>
    <property type="match status" value="1"/>
</dbReference>
<sequence>MLHMLNDRLIDVDEFLDVRAAGDKAIVLDVRGQDEWNEGRIPGAHLLQHWLIPFKINDIVPDKQTNIVVYCRTGGRSTVAAQMLESLGYVHVRNLIGGFEAYQAGGGEVESEE</sequence>
<dbReference type="InterPro" id="IPR050229">
    <property type="entry name" value="GlpE_sulfurtransferase"/>
</dbReference>
<dbReference type="SMART" id="SM00450">
    <property type="entry name" value="RHOD"/>
    <property type="match status" value="1"/>
</dbReference>
<evidence type="ECO:0000313" key="3">
    <source>
        <dbReference type="Proteomes" id="UP000034846"/>
    </source>
</evidence>
<dbReference type="SUPFAM" id="SSF52821">
    <property type="entry name" value="Rhodanese/Cell cycle control phosphatase"/>
    <property type="match status" value="1"/>
</dbReference>
<feature type="domain" description="Rhodanese" evidence="1">
    <location>
        <begin position="21"/>
        <end position="111"/>
    </location>
</feature>
<dbReference type="AlphaFoldDB" id="A0A0G1XHY0"/>
<dbReference type="InterPro" id="IPR001763">
    <property type="entry name" value="Rhodanese-like_dom"/>
</dbReference>
<accession>A0A0G1XHY0</accession>
<protein>
    <submittedName>
        <fullName evidence="2">Molybdopterin biosynthesis protein</fullName>
    </submittedName>
</protein>
<dbReference type="Pfam" id="PF00581">
    <property type="entry name" value="Rhodanese"/>
    <property type="match status" value="1"/>
</dbReference>
<dbReference type="PANTHER" id="PTHR43031:SF1">
    <property type="entry name" value="PYRIDINE NUCLEOTIDE-DISULPHIDE OXIDOREDUCTASE"/>
    <property type="match status" value="1"/>
</dbReference>
<evidence type="ECO:0000313" key="2">
    <source>
        <dbReference type="EMBL" id="KKW30525.1"/>
    </source>
</evidence>
<dbReference type="Proteomes" id="UP000034846">
    <property type="component" value="Unassembled WGS sequence"/>
</dbReference>
<dbReference type="CDD" id="cd00158">
    <property type="entry name" value="RHOD"/>
    <property type="match status" value="1"/>
</dbReference>
<proteinExistence type="predicted"/>
<comment type="caution">
    <text evidence="2">The sequence shown here is derived from an EMBL/GenBank/DDBJ whole genome shotgun (WGS) entry which is preliminary data.</text>
</comment>
<dbReference type="Gene3D" id="3.40.250.10">
    <property type="entry name" value="Rhodanese-like domain"/>
    <property type="match status" value="1"/>
</dbReference>
<evidence type="ECO:0000259" key="1">
    <source>
        <dbReference type="PROSITE" id="PS50206"/>
    </source>
</evidence>
<gene>
    <name evidence="2" type="ORF">UY72_C0010G0005</name>
</gene>
<dbReference type="EMBL" id="LCRD01000010">
    <property type="protein sequence ID" value="KKW30525.1"/>
    <property type="molecule type" value="Genomic_DNA"/>
</dbReference>
<dbReference type="InterPro" id="IPR036873">
    <property type="entry name" value="Rhodanese-like_dom_sf"/>
</dbReference>
<name>A0A0G1XHY0_9BACT</name>